<keyword evidence="1" id="KW-1133">Transmembrane helix</keyword>
<dbReference type="AlphaFoldDB" id="A0AAQ3RSJ8"/>
<organism evidence="2 3">
    <name type="scientific">Vigna mungo</name>
    <name type="common">Black gram</name>
    <name type="synonym">Phaseolus mungo</name>
    <dbReference type="NCBI Taxonomy" id="3915"/>
    <lineage>
        <taxon>Eukaryota</taxon>
        <taxon>Viridiplantae</taxon>
        <taxon>Streptophyta</taxon>
        <taxon>Embryophyta</taxon>
        <taxon>Tracheophyta</taxon>
        <taxon>Spermatophyta</taxon>
        <taxon>Magnoliopsida</taxon>
        <taxon>eudicotyledons</taxon>
        <taxon>Gunneridae</taxon>
        <taxon>Pentapetalae</taxon>
        <taxon>rosids</taxon>
        <taxon>fabids</taxon>
        <taxon>Fabales</taxon>
        <taxon>Fabaceae</taxon>
        <taxon>Papilionoideae</taxon>
        <taxon>50 kb inversion clade</taxon>
        <taxon>NPAAA clade</taxon>
        <taxon>indigoferoid/millettioid clade</taxon>
        <taxon>Phaseoleae</taxon>
        <taxon>Vigna</taxon>
    </lineage>
</organism>
<gene>
    <name evidence="2" type="ORF">V8G54_019595</name>
</gene>
<dbReference type="Proteomes" id="UP001374535">
    <property type="component" value="Chromosome 6"/>
</dbReference>
<feature type="transmembrane region" description="Helical" evidence="1">
    <location>
        <begin position="66"/>
        <end position="85"/>
    </location>
</feature>
<dbReference type="EMBL" id="CP144695">
    <property type="protein sequence ID" value="WVZ06249.1"/>
    <property type="molecule type" value="Genomic_DNA"/>
</dbReference>
<reference evidence="2 3" key="1">
    <citation type="journal article" date="2023" name="Life. Sci Alliance">
        <title>Evolutionary insights into 3D genome organization and epigenetic landscape of Vigna mungo.</title>
        <authorList>
            <person name="Junaid A."/>
            <person name="Singh B."/>
            <person name="Bhatia S."/>
        </authorList>
    </citation>
    <scope>NUCLEOTIDE SEQUENCE [LARGE SCALE GENOMIC DNA]</scope>
    <source>
        <strain evidence="2">Urdbean</strain>
    </source>
</reference>
<evidence type="ECO:0000256" key="1">
    <source>
        <dbReference type="SAM" id="Phobius"/>
    </source>
</evidence>
<keyword evidence="1" id="KW-0812">Transmembrane</keyword>
<keyword evidence="3" id="KW-1185">Reference proteome</keyword>
<feature type="transmembrane region" description="Helical" evidence="1">
    <location>
        <begin position="12"/>
        <end position="30"/>
    </location>
</feature>
<evidence type="ECO:0000313" key="2">
    <source>
        <dbReference type="EMBL" id="WVZ06249.1"/>
    </source>
</evidence>
<sequence length="115" mass="13729">MSNKSDKTKIYFTSYIFIYSFFSLSFWLRLSLLHVQYKNPMCYDYYSSSFLFLCPFHGHASKLVTSPTLVLQPAFCFHFFLLFYFEVKHYTNSLIFCLLIINHPSYSPIHLCLMI</sequence>
<keyword evidence="1" id="KW-0472">Membrane</keyword>
<evidence type="ECO:0000313" key="3">
    <source>
        <dbReference type="Proteomes" id="UP001374535"/>
    </source>
</evidence>
<accession>A0AAQ3RSJ8</accession>
<proteinExistence type="predicted"/>
<name>A0AAQ3RSJ8_VIGMU</name>
<protein>
    <submittedName>
        <fullName evidence="2">Uncharacterized protein</fullName>
    </submittedName>
</protein>